<dbReference type="SUPFAM" id="SSF161098">
    <property type="entry name" value="MetI-like"/>
    <property type="match status" value="1"/>
</dbReference>
<keyword evidence="4 7" id="KW-0812">Transmembrane</keyword>
<dbReference type="HOGENOM" id="CLU_016047_1_1_0"/>
<name>D7BHJ0_ALLS1</name>
<dbReference type="InterPro" id="IPR035906">
    <property type="entry name" value="MetI-like_sf"/>
</dbReference>
<dbReference type="AlphaFoldDB" id="D7BHJ0"/>
<dbReference type="PANTHER" id="PTHR43744:SF3">
    <property type="entry name" value="LACTOSE TRANSPORT SYSTEM PERMEASE PROTEIN LACG"/>
    <property type="match status" value="1"/>
</dbReference>
<protein>
    <submittedName>
        <fullName evidence="9">Binding-protein-dependent transport systems inner membrane component</fullName>
    </submittedName>
</protein>
<feature type="transmembrane region" description="Helical" evidence="7">
    <location>
        <begin position="30"/>
        <end position="52"/>
    </location>
</feature>
<comment type="subcellular location">
    <subcellularLocation>
        <location evidence="1 7">Cell membrane</location>
        <topology evidence="1 7">Multi-pass membrane protein</topology>
    </subcellularLocation>
</comment>
<gene>
    <name evidence="9" type="ordered locus">Mesil_0286</name>
</gene>
<dbReference type="RefSeq" id="WP_013156835.1">
    <property type="nucleotide sequence ID" value="NC_014212.1"/>
</dbReference>
<sequence length="302" mass="33163">MNEQEKFPTTLHARAEAMGLRRRAVWRKGIGLVLTYAVLLAILIFAVFPFLWTLAIAITDKKAAGISIYDFPRSLLPPAVTLGNFVEVFEKLRLGKYLLNSVVITGLTVAGTLIVSALAAYPLARLRFPGKNLIFGAIIATLVLPTETSFIVNVLTLNKLHLLGTYWGVVLPIVATAFGIFLMRQAYLAIPSTLMEAARIDGASEMQILWRIMIPLSRPSLTALGIFTLVGTWNAYFWPSVALLTNEELLPLSVAILKLKGQFNYDTFNVAAGAILMMIPVLLVFLLAQRLFMRGLEGAVKG</sequence>
<evidence type="ECO:0000259" key="8">
    <source>
        <dbReference type="PROSITE" id="PS50928"/>
    </source>
</evidence>
<evidence type="ECO:0000256" key="5">
    <source>
        <dbReference type="ARBA" id="ARBA00022989"/>
    </source>
</evidence>
<dbReference type="CDD" id="cd06261">
    <property type="entry name" value="TM_PBP2"/>
    <property type="match status" value="1"/>
</dbReference>
<accession>D7BHJ0</accession>
<feature type="transmembrane region" description="Helical" evidence="7">
    <location>
        <begin position="97"/>
        <end position="121"/>
    </location>
</feature>
<evidence type="ECO:0000256" key="6">
    <source>
        <dbReference type="ARBA" id="ARBA00023136"/>
    </source>
</evidence>
<comment type="similarity">
    <text evidence="7">Belongs to the binding-protein-dependent transport system permease family.</text>
</comment>
<evidence type="ECO:0000313" key="10">
    <source>
        <dbReference type="Proteomes" id="UP000001916"/>
    </source>
</evidence>
<proteinExistence type="inferred from homology"/>
<evidence type="ECO:0000256" key="7">
    <source>
        <dbReference type="RuleBase" id="RU363032"/>
    </source>
</evidence>
<keyword evidence="10" id="KW-1185">Reference proteome</keyword>
<dbReference type="Proteomes" id="UP000001916">
    <property type="component" value="Chromosome"/>
</dbReference>
<reference evidence="9 10" key="1">
    <citation type="journal article" date="2010" name="Stand. Genomic Sci.">
        <title>Complete genome sequence of Meiothermus silvanus type strain (VI-R2).</title>
        <authorList>
            <person name="Sikorski J."/>
            <person name="Tindall B.J."/>
            <person name="Lowry S."/>
            <person name="Lucas S."/>
            <person name="Nolan M."/>
            <person name="Copeland A."/>
            <person name="Glavina Del Rio T."/>
            <person name="Tice H."/>
            <person name="Cheng J.F."/>
            <person name="Han C."/>
            <person name="Pitluck S."/>
            <person name="Liolios K."/>
            <person name="Ivanova N."/>
            <person name="Mavromatis K."/>
            <person name="Mikhailova N."/>
            <person name="Pati A."/>
            <person name="Goodwin L."/>
            <person name="Chen A."/>
            <person name="Palaniappan K."/>
            <person name="Land M."/>
            <person name="Hauser L."/>
            <person name="Chang Y.J."/>
            <person name="Jeffries C.D."/>
            <person name="Rohde M."/>
            <person name="Goker M."/>
            <person name="Woyke T."/>
            <person name="Bristow J."/>
            <person name="Eisen J.A."/>
            <person name="Markowitz V."/>
            <person name="Hugenholtz P."/>
            <person name="Kyrpides N.C."/>
            <person name="Klenk H.P."/>
            <person name="Lapidus A."/>
        </authorList>
    </citation>
    <scope>NUCLEOTIDE SEQUENCE [LARGE SCALE GENOMIC DNA]</scope>
    <source>
        <strain evidence="10">ATCC 700542 / DSM 9946 / VI-R2</strain>
    </source>
</reference>
<keyword evidence="5 7" id="KW-1133">Transmembrane helix</keyword>
<keyword evidence="3" id="KW-1003">Cell membrane</keyword>
<dbReference type="InterPro" id="IPR000515">
    <property type="entry name" value="MetI-like"/>
</dbReference>
<dbReference type="PROSITE" id="PS50928">
    <property type="entry name" value="ABC_TM1"/>
    <property type="match status" value="1"/>
</dbReference>
<dbReference type="PANTHER" id="PTHR43744">
    <property type="entry name" value="ABC TRANSPORTER PERMEASE PROTEIN MG189-RELATED-RELATED"/>
    <property type="match status" value="1"/>
</dbReference>
<evidence type="ECO:0000256" key="4">
    <source>
        <dbReference type="ARBA" id="ARBA00022692"/>
    </source>
</evidence>
<dbReference type="Gene3D" id="1.10.3720.10">
    <property type="entry name" value="MetI-like"/>
    <property type="match status" value="1"/>
</dbReference>
<keyword evidence="2 7" id="KW-0813">Transport</keyword>
<feature type="transmembrane region" description="Helical" evidence="7">
    <location>
        <begin position="164"/>
        <end position="183"/>
    </location>
</feature>
<evidence type="ECO:0000256" key="1">
    <source>
        <dbReference type="ARBA" id="ARBA00004651"/>
    </source>
</evidence>
<dbReference type="GO" id="GO:0005886">
    <property type="term" value="C:plasma membrane"/>
    <property type="evidence" value="ECO:0007669"/>
    <property type="project" value="UniProtKB-SubCell"/>
</dbReference>
<feature type="transmembrane region" description="Helical" evidence="7">
    <location>
        <begin position="268"/>
        <end position="288"/>
    </location>
</feature>
<dbReference type="GO" id="GO:0055085">
    <property type="term" value="P:transmembrane transport"/>
    <property type="evidence" value="ECO:0007669"/>
    <property type="project" value="InterPro"/>
</dbReference>
<keyword evidence="6 7" id="KW-0472">Membrane</keyword>
<feature type="transmembrane region" description="Helical" evidence="7">
    <location>
        <begin position="221"/>
        <end position="238"/>
    </location>
</feature>
<dbReference type="eggNOG" id="COG0395">
    <property type="taxonomic scope" value="Bacteria"/>
</dbReference>
<dbReference type="STRING" id="526227.Mesil_0286"/>
<feature type="domain" description="ABC transmembrane type-1" evidence="8">
    <location>
        <begin position="98"/>
        <end position="288"/>
    </location>
</feature>
<organism evidence="9 10">
    <name type="scientific">Allomeiothermus silvanus (strain ATCC 700542 / DSM 9946 / NBRC 106475 / NCIMB 13440 / VI-R2)</name>
    <name type="common">Thermus silvanus</name>
    <dbReference type="NCBI Taxonomy" id="526227"/>
    <lineage>
        <taxon>Bacteria</taxon>
        <taxon>Thermotogati</taxon>
        <taxon>Deinococcota</taxon>
        <taxon>Deinococci</taxon>
        <taxon>Thermales</taxon>
        <taxon>Thermaceae</taxon>
        <taxon>Allomeiothermus</taxon>
    </lineage>
</organism>
<dbReference type="Pfam" id="PF00528">
    <property type="entry name" value="BPD_transp_1"/>
    <property type="match status" value="1"/>
</dbReference>
<evidence type="ECO:0000313" key="9">
    <source>
        <dbReference type="EMBL" id="ADH62228.1"/>
    </source>
</evidence>
<feature type="transmembrane region" description="Helical" evidence="7">
    <location>
        <begin position="133"/>
        <end position="152"/>
    </location>
</feature>
<dbReference type="EMBL" id="CP002042">
    <property type="protein sequence ID" value="ADH62228.1"/>
    <property type="molecule type" value="Genomic_DNA"/>
</dbReference>
<dbReference type="KEGG" id="msv:Mesil_0286"/>
<evidence type="ECO:0000256" key="2">
    <source>
        <dbReference type="ARBA" id="ARBA00022448"/>
    </source>
</evidence>
<evidence type="ECO:0000256" key="3">
    <source>
        <dbReference type="ARBA" id="ARBA00022475"/>
    </source>
</evidence>